<dbReference type="SUPFAM" id="SSF46689">
    <property type="entry name" value="Homeodomain-like"/>
    <property type="match status" value="1"/>
</dbReference>
<dbReference type="RefSeq" id="WP_208234802.1">
    <property type="nucleotide sequence ID" value="NZ_JAGEVG010000020.1"/>
</dbReference>
<dbReference type="InterPro" id="IPR053142">
    <property type="entry name" value="PchR_regulatory_protein"/>
</dbReference>
<evidence type="ECO:0000256" key="3">
    <source>
        <dbReference type="ARBA" id="ARBA00023163"/>
    </source>
</evidence>
<dbReference type="Pfam" id="PF12833">
    <property type="entry name" value="HTH_18"/>
    <property type="match status" value="1"/>
</dbReference>
<comment type="caution">
    <text evidence="5">The sequence shown here is derived from an EMBL/GenBank/DDBJ whole genome shotgun (WGS) entry which is preliminary data.</text>
</comment>
<proteinExistence type="predicted"/>
<dbReference type="PANTHER" id="PTHR47893">
    <property type="entry name" value="REGULATORY PROTEIN PCHR"/>
    <property type="match status" value="1"/>
</dbReference>
<feature type="domain" description="HTH araC/xylS-type" evidence="4">
    <location>
        <begin position="239"/>
        <end position="337"/>
    </location>
</feature>
<reference evidence="5 6" key="1">
    <citation type="submission" date="2021-03" db="EMBL/GenBank/DDBJ databases">
        <title>Gelidibacter sp. nov., isolated from costal sediment.</title>
        <authorList>
            <person name="Lun K.-Y."/>
        </authorList>
    </citation>
    <scope>NUCLEOTIDE SEQUENCE [LARGE SCALE GENOMIC DNA]</scope>
    <source>
        <strain evidence="5 6">DF109</strain>
    </source>
</reference>
<keyword evidence="3" id="KW-0804">Transcription</keyword>
<keyword evidence="2" id="KW-0238">DNA-binding</keyword>
<dbReference type="PANTHER" id="PTHR47893:SF1">
    <property type="entry name" value="REGULATORY PROTEIN PCHR"/>
    <property type="match status" value="1"/>
</dbReference>
<evidence type="ECO:0000256" key="1">
    <source>
        <dbReference type="ARBA" id="ARBA00023015"/>
    </source>
</evidence>
<dbReference type="InterPro" id="IPR018060">
    <property type="entry name" value="HTH_AraC"/>
</dbReference>
<evidence type="ECO:0000313" key="6">
    <source>
        <dbReference type="Proteomes" id="UP000681315"/>
    </source>
</evidence>
<accession>A0ABS3SVG7</accession>
<dbReference type="SMART" id="SM00342">
    <property type="entry name" value="HTH_ARAC"/>
    <property type="match status" value="1"/>
</dbReference>
<evidence type="ECO:0000313" key="5">
    <source>
        <dbReference type="EMBL" id="MBO3099694.1"/>
    </source>
</evidence>
<keyword evidence="1" id="KW-0805">Transcription regulation</keyword>
<protein>
    <submittedName>
        <fullName evidence="5">Helix-turn-helix transcriptional regulator</fullName>
    </submittedName>
</protein>
<name>A0ABS3SVG7_9FLAO</name>
<dbReference type="Proteomes" id="UP000681315">
    <property type="component" value="Unassembled WGS sequence"/>
</dbReference>
<dbReference type="EMBL" id="JAGEVG010000020">
    <property type="protein sequence ID" value="MBO3099694.1"/>
    <property type="molecule type" value="Genomic_DNA"/>
</dbReference>
<dbReference type="InterPro" id="IPR020449">
    <property type="entry name" value="Tscrpt_reg_AraC-type_HTH"/>
</dbReference>
<dbReference type="PROSITE" id="PS01124">
    <property type="entry name" value="HTH_ARAC_FAMILY_2"/>
    <property type="match status" value="1"/>
</dbReference>
<organism evidence="5 6">
    <name type="scientific">Gelidibacter pelagius</name>
    <dbReference type="NCBI Taxonomy" id="2819985"/>
    <lineage>
        <taxon>Bacteria</taxon>
        <taxon>Pseudomonadati</taxon>
        <taxon>Bacteroidota</taxon>
        <taxon>Flavobacteriia</taxon>
        <taxon>Flavobacteriales</taxon>
        <taxon>Flavobacteriaceae</taxon>
        <taxon>Gelidibacter</taxon>
    </lineage>
</organism>
<evidence type="ECO:0000259" key="4">
    <source>
        <dbReference type="PROSITE" id="PS01124"/>
    </source>
</evidence>
<evidence type="ECO:0000256" key="2">
    <source>
        <dbReference type="ARBA" id="ARBA00023125"/>
    </source>
</evidence>
<dbReference type="Gene3D" id="1.10.10.60">
    <property type="entry name" value="Homeodomain-like"/>
    <property type="match status" value="1"/>
</dbReference>
<dbReference type="InterPro" id="IPR009057">
    <property type="entry name" value="Homeodomain-like_sf"/>
</dbReference>
<gene>
    <name evidence="5" type="ORF">J4051_15545</name>
</gene>
<keyword evidence="6" id="KW-1185">Reference proteome</keyword>
<dbReference type="PRINTS" id="PR00032">
    <property type="entry name" value="HTHARAC"/>
</dbReference>
<sequence>MITIASKVNDLYSFFDTLQSEIGGTLAKSTTECKLEIKNELASGSIRSILLEDGISVLEFDILASETIKISIDALLATHVNFMYCSKGKLSHAFHKDTEKDSNPDQIINNIDAFQTSIVANIISGQNIIFIEKDVQTVATMISVNTEGSKNSQWSNSLKDAFISEKTDDYLYIGSYNLKIAESIKQLQSIQQEGLVRELLTKGIVNVILALEIEHHNKDIKNLDMEPTSLTKMEINSIATLTEYINEYPDLDHKVENLSDRIGLSAAKLQEGFKFQHGLTVCEYIRSVRLTKSEDLIINTDLNISEIVYTVGFTSRSYFSKIFKERFDCTPSDYKKNKLAVSA</sequence>